<evidence type="ECO:0000256" key="1">
    <source>
        <dbReference type="ARBA" id="ARBA00004170"/>
    </source>
</evidence>
<dbReference type="InterPro" id="IPR050319">
    <property type="entry name" value="ABC_transp_ATP-bind"/>
</dbReference>
<dbReference type="GO" id="GO:0016887">
    <property type="term" value="F:ATP hydrolysis activity"/>
    <property type="evidence" value="ECO:0007669"/>
    <property type="project" value="InterPro"/>
</dbReference>
<dbReference type="GO" id="GO:0055085">
    <property type="term" value="P:transmembrane transport"/>
    <property type="evidence" value="ECO:0007669"/>
    <property type="project" value="UniProtKB-ARBA"/>
</dbReference>
<dbReference type="GO" id="GO:0015833">
    <property type="term" value="P:peptide transport"/>
    <property type="evidence" value="ECO:0007669"/>
    <property type="project" value="InterPro"/>
</dbReference>
<dbReference type="GO" id="GO:0005886">
    <property type="term" value="C:plasma membrane"/>
    <property type="evidence" value="ECO:0007669"/>
    <property type="project" value="UniProtKB-SubCell"/>
</dbReference>
<dbReference type="Proteomes" id="UP000077037">
    <property type="component" value="Unassembled WGS sequence"/>
</dbReference>
<feature type="region of interest" description="Disordered" evidence="18">
    <location>
        <begin position="293"/>
        <end position="323"/>
    </location>
</feature>
<evidence type="ECO:0000256" key="10">
    <source>
        <dbReference type="ARBA" id="ARBA00022840"/>
    </source>
</evidence>
<dbReference type="PROSITE" id="PS00211">
    <property type="entry name" value="ABC_TRANSPORTER_1"/>
    <property type="match status" value="1"/>
</dbReference>
<evidence type="ECO:0000256" key="12">
    <source>
        <dbReference type="ARBA" id="ARBA00023136"/>
    </source>
</evidence>
<evidence type="ECO:0000256" key="17">
    <source>
        <dbReference type="ARBA" id="ARBA00047640"/>
    </source>
</evidence>
<keyword evidence="7" id="KW-0677">Repeat</keyword>
<evidence type="ECO:0000256" key="13">
    <source>
        <dbReference type="ARBA" id="ARBA00037530"/>
    </source>
</evidence>
<dbReference type="FunFam" id="3.40.50.300:FF:000016">
    <property type="entry name" value="Oligopeptide ABC transporter ATP-binding component"/>
    <property type="match status" value="1"/>
</dbReference>
<dbReference type="InterPro" id="IPR027417">
    <property type="entry name" value="P-loop_NTPase"/>
</dbReference>
<gene>
    <name evidence="20" type="primary">appF_2</name>
    <name evidence="20" type="ORF">SAMEA1982600_00282</name>
</gene>
<evidence type="ECO:0000313" key="21">
    <source>
        <dbReference type="Proteomes" id="UP000077037"/>
    </source>
</evidence>
<dbReference type="InterPro" id="IPR013563">
    <property type="entry name" value="Oligopep_ABC_C"/>
</dbReference>
<dbReference type="InterPro" id="IPR003439">
    <property type="entry name" value="ABC_transporter-like_ATP-bd"/>
</dbReference>
<evidence type="ECO:0000256" key="5">
    <source>
        <dbReference type="ARBA" id="ARBA00022475"/>
    </source>
</evidence>
<keyword evidence="4" id="KW-0813">Transport</keyword>
<keyword evidence="8" id="KW-0547">Nucleotide-binding</keyword>
<evidence type="ECO:0000256" key="14">
    <source>
        <dbReference type="ARBA" id="ARBA00038416"/>
    </source>
</evidence>
<dbReference type="OrthoDB" id="9802772at2"/>
<reference evidence="20 21" key="1">
    <citation type="submission" date="2016-03" db="EMBL/GenBank/DDBJ databases">
        <authorList>
            <consortium name="Pathogen Informatics"/>
        </authorList>
    </citation>
    <scope>NUCLEOTIDE SEQUENCE [LARGE SCALE GENOMIC DNA]</scope>
    <source>
        <strain evidence="20 21">NCTC13364</strain>
    </source>
</reference>
<dbReference type="Gene3D" id="3.40.50.300">
    <property type="entry name" value="P-loop containing nucleotide triphosphate hydrolases"/>
    <property type="match status" value="1"/>
</dbReference>
<dbReference type="AlphaFoldDB" id="A0A157KCG6"/>
<dbReference type="EC" id="7.4.2.10" evidence="15"/>
<keyword evidence="9 20" id="KW-0378">Hydrolase</keyword>
<dbReference type="NCBIfam" id="TIGR01727">
    <property type="entry name" value="oligo_HPY"/>
    <property type="match status" value="1"/>
</dbReference>
<dbReference type="SMART" id="SM00382">
    <property type="entry name" value="AAA"/>
    <property type="match status" value="1"/>
</dbReference>
<dbReference type="CDD" id="cd03257">
    <property type="entry name" value="ABC_NikE_OppD_transporters"/>
    <property type="match status" value="1"/>
</dbReference>
<proteinExistence type="inferred from homology"/>
<dbReference type="PANTHER" id="PTHR43776">
    <property type="entry name" value="TRANSPORT ATP-BINDING PROTEIN"/>
    <property type="match status" value="1"/>
</dbReference>
<evidence type="ECO:0000256" key="4">
    <source>
        <dbReference type="ARBA" id="ARBA00022448"/>
    </source>
</evidence>
<evidence type="ECO:0000256" key="2">
    <source>
        <dbReference type="ARBA" id="ARBA00004533"/>
    </source>
</evidence>
<comment type="subcellular location">
    <subcellularLocation>
        <location evidence="2">Cell inner membrane</location>
    </subcellularLocation>
    <subcellularLocation>
        <location evidence="1">Membrane</location>
        <topology evidence="1">Peripheral membrane protein</topology>
    </subcellularLocation>
</comment>
<evidence type="ECO:0000256" key="18">
    <source>
        <dbReference type="SAM" id="MobiDB-lite"/>
    </source>
</evidence>
<protein>
    <recommendedName>
        <fullName evidence="16">Glutathione import ATP-binding protein GsiA</fullName>
        <ecNumber evidence="15">7.4.2.10</ecNumber>
    </recommendedName>
</protein>
<keyword evidence="6" id="KW-0997">Cell inner membrane</keyword>
<comment type="catalytic activity">
    <reaction evidence="17">
        <text>glutathione(out) + ATP + H2O = glutathione(in) + ADP + phosphate + H(+)</text>
        <dbReference type="Rhea" id="RHEA:29791"/>
        <dbReference type="ChEBI" id="CHEBI:15377"/>
        <dbReference type="ChEBI" id="CHEBI:15378"/>
        <dbReference type="ChEBI" id="CHEBI:30616"/>
        <dbReference type="ChEBI" id="CHEBI:43474"/>
        <dbReference type="ChEBI" id="CHEBI:57925"/>
        <dbReference type="ChEBI" id="CHEBI:456216"/>
        <dbReference type="EC" id="7.4.2.10"/>
    </reaction>
</comment>
<dbReference type="PANTHER" id="PTHR43776:SF15">
    <property type="entry name" value="GLUTATHIONE IMPORT ATP-BINDING PROTEIN GSIA"/>
    <property type="match status" value="1"/>
</dbReference>
<sequence length="381" mass="41422">MFARLKNAAVAKPVSVDDGLRLLDKQDDRRDRGGPAQPMLIVRDLKKHFEIGGGALLRGQKTAVRAVDGVSFEVAKGETLGIVGESGCGKSTTARLLMHLIEPDSGSLIFDGDEVAGVRGISVRDLRLHMQMVFQDSYASLNPRLTIADSIAFGPAVAGMARTQARHRALSLLRMVGLEPGTFAQRYPHELSGGQRQRVNIARALAMGPRLLILDESVSALDKSVEAQVLNLLRQLKRELGLTYLFISHDLNVVQYVSDRVLVMYLGQVVESGPVDAIYGGARHPYTAALLASRPSMDPRRRVTQPPLSGDPPNPIDPPSGCRFRTRCPRAQERCAQEVPLLMPSPDVEGHMAACHFPLTQSRMPRVATPRITTPHASAAA</sequence>
<evidence type="ECO:0000256" key="15">
    <source>
        <dbReference type="ARBA" id="ARBA00039050"/>
    </source>
</evidence>
<evidence type="ECO:0000256" key="7">
    <source>
        <dbReference type="ARBA" id="ARBA00022737"/>
    </source>
</evidence>
<keyword evidence="5" id="KW-1003">Cell membrane</keyword>
<accession>A0A157KCG6</accession>
<dbReference type="PROSITE" id="PS50893">
    <property type="entry name" value="ABC_TRANSPORTER_2"/>
    <property type="match status" value="1"/>
</dbReference>
<comment type="subunit">
    <text evidence="3">The complex is composed of two ATP-binding proteins (GsiA), two transmembrane proteins (GsiC and GsiD) and a solute-binding protein (GsiB).</text>
</comment>
<organism evidence="20 21">
    <name type="scientific">Bordetella ansorpii</name>
    <dbReference type="NCBI Taxonomy" id="288768"/>
    <lineage>
        <taxon>Bacteria</taxon>
        <taxon>Pseudomonadati</taxon>
        <taxon>Pseudomonadota</taxon>
        <taxon>Betaproteobacteria</taxon>
        <taxon>Burkholderiales</taxon>
        <taxon>Alcaligenaceae</taxon>
        <taxon>Bordetella</taxon>
    </lineage>
</organism>
<evidence type="ECO:0000256" key="9">
    <source>
        <dbReference type="ARBA" id="ARBA00022801"/>
    </source>
</evidence>
<evidence type="ECO:0000256" key="11">
    <source>
        <dbReference type="ARBA" id="ARBA00022967"/>
    </source>
</evidence>
<dbReference type="InterPro" id="IPR017871">
    <property type="entry name" value="ABC_transporter-like_CS"/>
</dbReference>
<dbReference type="Pfam" id="PF08352">
    <property type="entry name" value="oligo_HPY"/>
    <property type="match status" value="1"/>
</dbReference>
<evidence type="ECO:0000256" key="16">
    <source>
        <dbReference type="ARBA" id="ARBA00041187"/>
    </source>
</evidence>
<evidence type="ECO:0000259" key="19">
    <source>
        <dbReference type="PROSITE" id="PS50893"/>
    </source>
</evidence>
<evidence type="ECO:0000256" key="8">
    <source>
        <dbReference type="ARBA" id="ARBA00022741"/>
    </source>
</evidence>
<dbReference type="Pfam" id="PF00005">
    <property type="entry name" value="ABC_tran"/>
    <property type="match status" value="1"/>
</dbReference>
<name>A0A157KCG6_9BORD</name>
<comment type="function">
    <text evidence="13">Part of the ABC transporter complex GsiABCD involved in glutathione import. Responsible for energy coupling to the transport system.</text>
</comment>
<comment type="similarity">
    <text evidence="14">Belongs to the ABC transporter superfamily. Glutathione importer (TC 3.A.1.5.11) family.</text>
</comment>
<dbReference type="InterPro" id="IPR003593">
    <property type="entry name" value="AAA+_ATPase"/>
</dbReference>
<keyword evidence="11" id="KW-1278">Translocase</keyword>
<keyword evidence="12" id="KW-0472">Membrane</keyword>
<evidence type="ECO:0000313" key="20">
    <source>
        <dbReference type="EMBL" id="SAH82060.1"/>
    </source>
</evidence>
<keyword evidence="10 20" id="KW-0067">ATP-binding</keyword>
<dbReference type="GO" id="GO:0005524">
    <property type="term" value="F:ATP binding"/>
    <property type="evidence" value="ECO:0007669"/>
    <property type="project" value="UniProtKB-KW"/>
</dbReference>
<feature type="domain" description="ABC transporter" evidence="19">
    <location>
        <begin position="40"/>
        <end position="291"/>
    </location>
</feature>
<evidence type="ECO:0000256" key="6">
    <source>
        <dbReference type="ARBA" id="ARBA00022519"/>
    </source>
</evidence>
<dbReference type="SUPFAM" id="SSF52540">
    <property type="entry name" value="P-loop containing nucleoside triphosphate hydrolases"/>
    <property type="match status" value="1"/>
</dbReference>
<feature type="compositionally biased region" description="Pro residues" evidence="18">
    <location>
        <begin position="309"/>
        <end position="318"/>
    </location>
</feature>
<evidence type="ECO:0000256" key="3">
    <source>
        <dbReference type="ARBA" id="ARBA00011469"/>
    </source>
</evidence>
<dbReference type="EMBL" id="FKBS01000006">
    <property type="protein sequence ID" value="SAH82060.1"/>
    <property type="molecule type" value="Genomic_DNA"/>
</dbReference>